<protein>
    <submittedName>
        <fullName evidence="1">Uncharacterized protein</fullName>
    </submittedName>
</protein>
<evidence type="ECO:0000313" key="2">
    <source>
        <dbReference type="Proteomes" id="UP000092445"/>
    </source>
</evidence>
<name>A0A1B0AG47_GLOPL</name>
<reference evidence="2" key="1">
    <citation type="submission" date="2014-03" db="EMBL/GenBank/DDBJ databases">
        <authorList>
            <person name="Aksoy S."/>
            <person name="Warren W."/>
            <person name="Wilson R.K."/>
        </authorList>
    </citation>
    <scope>NUCLEOTIDE SEQUENCE [LARGE SCALE GENOMIC DNA]</scope>
    <source>
        <strain evidence="2">IAEA</strain>
    </source>
</reference>
<organism evidence="1 2">
    <name type="scientific">Glossina pallidipes</name>
    <name type="common">Tsetse fly</name>
    <dbReference type="NCBI Taxonomy" id="7398"/>
    <lineage>
        <taxon>Eukaryota</taxon>
        <taxon>Metazoa</taxon>
        <taxon>Ecdysozoa</taxon>
        <taxon>Arthropoda</taxon>
        <taxon>Hexapoda</taxon>
        <taxon>Insecta</taxon>
        <taxon>Pterygota</taxon>
        <taxon>Neoptera</taxon>
        <taxon>Endopterygota</taxon>
        <taxon>Diptera</taxon>
        <taxon>Brachycera</taxon>
        <taxon>Muscomorpha</taxon>
        <taxon>Hippoboscoidea</taxon>
        <taxon>Glossinidae</taxon>
        <taxon>Glossina</taxon>
    </lineage>
</organism>
<sequence>MKSVAAASTAAAVVCSVTPIICPSCVSTMLHSIDSHNQAHITSISHRAYDFDDMPYIVVAKTAPCVNYDCYFQCIRHNKSFILLFKPTGSYALTVFNECNEIIKIS</sequence>
<dbReference type="Proteomes" id="UP000092445">
    <property type="component" value="Unassembled WGS sequence"/>
</dbReference>
<dbReference type="EnsemblMetazoa" id="GPAI044667-RA">
    <property type="protein sequence ID" value="GPAI044667-PA"/>
    <property type="gene ID" value="GPAI044667"/>
</dbReference>
<dbReference type="VEuPathDB" id="VectorBase:GPAI044667"/>
<proteinExistence type="predicted"/>
<keyword evidence="2" id="KW-1185">Reference proteome</keyword>
<accession>A0A1B0AG47</accession>
<reference evidence="1" key="2">
    <citation type="submission" date="2020-05" db="UniProtKB">
        <authorList>
            <consortium name="EnsemblMetazoa"/>
        </authorList>
    </citation>
    <scope>IDENTIFICATION</scope>
    <source>
        <strain evidence="1">IAEA</strain>
    </source>
</reference>
<dbReference type="AlphaFoldDB" id="A0A1B0AG47"/>
<evidence type="ECO:0000313" key="1">
    <source>
        <dbReference type="EnsemblMetazoa" id="GPAI044667-PA"/>
    </source>
</evidence>